<feature type="region of interest" description="Disordered" evidence="1">
    <location>
        <begin position="201"/>
        <end position="226"/>
    </location>
</feature>
<dbReference type="InterPro" id="IPR011109">
    <property type="entry name" value="DNA_bind_recombinase_dom"/>
</dbReference>
<dbReference type="OrthoDB" id="4500247at2"/>
<dbReference type="InParanoid" id="A0A545AVG3"/>
<reference evidence="3 4" key="1">
    <citation type="submission" date="2019-07" db="EMBL/GenBank/DDBJ databases">
        <title>Cryptosporangium phraense sp. nov., isolated from plant litter.</title>
        <authorList>
            <person name="Suriyachadkun C."/>
        </authorList>
    </citation>
    <scope>NUCLEOTIDE SEQUENCE [LARGE SCALE GENOMIC DNA]</scope>
    <source>
        <strain evidence="3 4">A-T 5661</strain>
    </source>
</reference>
<evidence type="ECO:0000256" key="1">
    <source>
        <dbReference type="SAM" id="MobiDB-lite"/>
    </source>
</evidence>
<accession>A0A545AVG3</accession>
<dbReference type="EMBL" id="VIRS01000005">
    <property type="protein sequence ID" value="TQS45328.1"/>
    <property type="molecule type" value="Genomic_DNA"/>
</dbReference>
<feature type="compositionally biased region" description="Polar residues" evidence="1">
    <location>
        <begin position="202"/>
        <end position="226"/>
    </location>
</feature>
<protein>
    <submittedName>
        <fullName evidence="3">Recombinase family protein</fullName>
    </submittedName>
</protein>
<dbReference type="Pfam" id="PF07508">
    <property type="entry name" value="Recombinase"/>
    <property type="match status" value="1"/>
</dbReference>
<dbReference type="RefSeq" id="WP_142704193.1">
    <property type="nucleotide sequence ID" value="NZ_VIRS01000005.1"/>
</dbReference>
<dbReference type="GO" id="GO:0003677">
    <property type="term" value="F:DNA binding"/>
    <property type="evidence" value="ECO:0007669"/>
    <property type="project" value="InterPro"/>
</dbReference>
<dbReference type="InterPro" id="IPR050639">
    <property type="entry name" value="SSR_resolvase"/>
</dbReference>
<evidence type="ECO:0000313" key="3">
    <source>
        <dbReference type="EMBL" id="TQS45328.1"/>
    </source>
</evidence>
<dbReference type="PANTHER" id="PTHR30461">
    <property type="entry name" value="DNA-INVERTASE FROM LAMBDOID PROPHAGE"/>
    <property type="match status" value="1"/>
</dbReference>
<dbReference type="GO" id="GO:0000150">
    <property type="term" value="F:DNA strand exchange activity"/>
    <property type="evidence" value="ECO:0007669"/>
    <property type="project" value="InterPro"/>
</dbReference>
<dbReference type="Gene3D" id="3.90.1750.20">
    <property type="entry name" value="Putative Large Serine Recombinase, Chain B, Domain 2"/>
    <property type="match status" value="1"/>
</dbReference>
<dbReference type="InterPro" id="IPR038109">
    <property type="entry name" value="DNA_bind_recomb_sf"/>
</dbReference>
<dbReference type="PROSITE" id="PS51737">
    <property type="entry name" value="RECOMBINASE_DNA_BIND"/>
    <property type="match status" value="1"/>
</dbReference>
<comment type="caution">
    <text evidence="3">The sequence shown here is derived from an EMBL/GenBank/DDBJ whole genome shotgun (WGS) entry which is preliminary data.</text>
</comment>
<name>A0A545AVG3_9ACTN</name>
<sequence length="226" mass="24939">MAALTGGLRQARPGPLMLGVFAEFERGTIIDRVISGMKRKAAKGLWTGGGRPFGYRVDRDADRLTPVPAEAALVQRIFDLYTRERLGTKAIATRLNNDGLRTRAGKAWSAHTIELLLTNRIYLGEKNFRDITVPGAHPLTGLLRCRQCGRGYIGTSARGRSATYRYYTCWSRARYGTHAGCDVHRYYADELDTAVMNALGPSESSTAQKVRQSQGTPKPQSSTDRS</sequence>
<dbReference type="AlphaFoldDB" id="A0A545AVG3"/>
<evidence type="ECO:0000313" key="4">
    <source>
        <dbReference type="Proteomes" id="UP000317982"/>
    </source>
</evidence>
<dbReference type="InterPro" id="IPR025827">
    <property type="entry name" value="Zn_ribbon_recom_dom"/>
</dbReference>
<dbReference type="PANTHER" id="PTHR30461:SF23">
    <property type="entry name" value="DNA RECOMBINASE-RELATED"/>
    <property type="match status" value="1"/>
</dbReference>
<feature type="domain" description="Recombinase" evidence="2">
    <location>
        <begin position="52"/>
        <end position="161"/>
    </location>
</feature>
<evidence type="ECO:0000259" key="2">
    <source>
        <dbReference type="PROSITE" id="PS51737"/>
    </source>
</evidence>
<gene>
    <name evidence="3" type="ORF">FL583_09545</name>
</gene>
<proteinExistence type="predicted"/>
<dbReference type="Pfam" id="PF13408">
    <property type="entry name" value="Zn_ribbon_recom"/>
    <property type="match status" value="1"/>
</dbReference>
<keyword evidence="4" id="KW-1185">Reference proteome</keyword>
<dbReference type="Proteomes" id="UP000317982">
    <property type="component" value="Unassembled WGS sequence"/>
</dbReference>
<organism evidence="3 4">
    <name type="scientific">Cryptosporangium phraense</name>
    <dbReference type="NCBI Taxonomy" id="2593070"/>
    <lineage>
        <taxon>Bacteria</taxon>
        <taxon>Bacillati</taxon>
        <taxon>Actinomycetota</taxon>
        <taxon>Actinomycetes</taxon>
        <taxon>Cryptosporangiales</taxon>
        <taxon>Cryptosporangiaceae</taxon>
        <taxon>Cryptosporangium</taxon>
    </lineage>
</organism>